<evidence type="ECO:0000313" key="3">
    <source>
        <dbReference type="EMBL" id="MXR22564.1"/>
    </source>
</evidence>
<evidence type="ECO:0000313" key="4">
    <source>
        <dbReference type="Proteomes" id="UP000471521"/>
    </source>
</evidence>
<dbReference type="AlphaFoldDB" id="A0A6B0SL80"/>
<gene>
    <name evidence="3" type="ORF">GRX66_19035</name>
</gene>
<dbReference type="EMBL" id="WUUU01000334">
    <property type="protein sequence ID" value="MXR22564.1"/>
    <property type="molecule type" value="Genomic_DNA"/>
</dbReference>
<feature type="domain" description="DUF7351" evidence="2">
    <location>
        <begin position="110"/>
        <end position="286"/>
    </location>
</feature>
<comment type="caution">
    <text evidence="3">The sequence shown here is derived from an EMBL/GenBank/DDBJ whole genome shotgun (WGS) entry which is preliminary data.</text>
</comment>
<name>A0A6B0SL80_9EURY</name>
<protein>
    <submittedName>
        <fullName evidence="3">Helix-turn-helix domain-containing protein</fullName>
    </submittedName>
</protein>
<proteinExistence type="predicted"/>
<evidence type="ECO:0000259" key="1">
    <source>
        <dbReference type="Pfam" id="PF24038"/>
    </source>
</evidence>
<dbReference type="Proteomes" id="UP000471521">
    <property type="component" value="Unassembled WGS sequence"/>
</dbReference>
<sequence>MTDESRREDVVTVDRTPPDEVFGLLANDVRVDILRALAETPDDSVSFSDLHDRVAVADSGNFNYHLERLRGSFVREADGYELTLAGEQIVGALLAGTYTADASVDQFELDWDCLLCGGTMTAAYREERAWITCRDCGKGARFPFPPGSLEQFDRAELPAAFARWLRTFVQRATTGFCYVCAGRVDGELARLPGGTEDDPKPSRVTYECRRCDRVTQFSGSTLATYYPEVEAFFFEHDLELLEGHASRAWSKLDEFDSEILSEDPPRLEVRFAFGGERVTAEITPDAEIETVRRCQTDGETGTER</sequence>
<dbReference type="InterPro" id="IPR055775">
    <property type="entry name" value="DUF7351"/>
</dbReference>
<dbReference type="RefSeq" id="WP_159527850.1">
    <property type="nucleotide sequence ID" value="NZ_WUUU01000334.1"/>
</dbReference>
<organism evidence="3 4">
    <name type="scientific">Halobacterium bonnevillei</name>
    <dbReference type="NCBI Taxonomy" id="2692200"/>
    <lineage>
        <taxon>Archaea</taxon>
        <taxon>Methanobacteriati</taxon>
        <taxon>Methanobacteriota</taxon>
        <taxon>Stenosarchaea group</taxon>
        <taxon>Halobacteria</taxon>
        <taxon>Halobacteriales</taxon>
        <taxon>Halobacteriaceae</taxon>
        <taxon>Halobacterium</taxon>
    </lineage>
</organism>
<keyword evidence="4" id="KW-1185">Reference proteome</keyword>
<dbReference type="InterPro" id="IPR055771">
    <property type="entry name" value="DUF7347"/>
</dbReference>
<reference evidence="3 4" key="1">
    <citation type="submission" date="2019-12" db="EMBL/GenBank/DDBJ databases">
        <title>Isolation and characterization of three novel carbon monoxide-oxidizing members of Halobacteria from salione crusts and soils.</title>
        <authorList>
            <person name="Myers M.R."/>
            <person name="King G.M."/>
        </authorList>
    </citation>
    <scope>NUCLEOTIDE SEQUENCE [LARGE SCALE GENOMIC DNA]</scope>
    <source>
        <strain evidence="3 4">PCN9</strain>
    </source>
</reference>
<accession>A0A6B0SL80</accession>
<dbReference type="InterPro" id="IPR036388">
    <property type="entry name" value="WH-like_DNA-bd_sf"/>
</dbReference>
<dbReference type="Pfam" id="PF24038">
    <property type="entry name" value="DUF7347"/>
    <property type="match status" value="1"/>
</dbReference>
<dbReference type="OrthoDB" id="8482at2157"/>
<evidence type="ECO:0000259" key="2">
    <source>
        <dbReference type="Pfam" id="PF24042"/>
    </source>
</evidence>
<feature type="domain" description="DUF7347" evidence="1">
    <location>
        <begin position="18"/>
        <end position="92"/>
    </location>
</feature>
<dbReference type="Pfam" id="PF24042">
    <property type="entry name" value="DUF7351"/>
    <property type="match status" value="1"/>
</dbReference>
<dbReference type="Gene3D" id="1.10.10.10">
    <property type="entry name" value="Winged helix-like DNA-binding domain superfamily/Winged helix DNA-binding domain"/>
    <property type="match status" value="1"/>
</dbReference>